<comment type="similarity">
    <text evidence="1 11">Belongs to the thymidylate kinase family.</text>
</comment>
<dbReference type="NCBIfam" id="TIGR00041">
    <property type="entry name" value="DTMP_kinase"/>
    <property type="match status" value="1"/>
</dbReference>
<gene>
    <name evidence="11 13" type="primary">tmk</name>
    <name evidence="13" type="ORF">NCTC10172_00970</name>
</gene>
<dbReference type="EC" id="2.7.4.9" evidence="2 11"/>
<evidence type="ECO:0000256" key="11">
    <source>
        <dbReference type="HAMAP-Rule" id="MF_00165"/>
    </source>
</evidence>
<dbReference type="Pfam" id="PF02223">
    <property type="entry name" value="Thymidylate_kin"/>
    <property type="match status" value="1"/>
</dbReference>
<reference evidence="13 14" key="1">
    <citation type="submission" date="2019-01" db="EMBL/GenBank/DDBJ databases">
        <authorList>
            <consortium name="Pathogen Informatics"/>
        </authorList>
    </citation>
    <scope>NUCLEOTIDE SEQUENCE [LARGE SCALE GENOMIC DNA]</scope>
    <source>
        <strain evidence="13 14">NCTC10172</strain>
    </source>
</reference>
<keyword evidence="14" id="KW-1185">Reference proteome</keyword>
<dbReference type="GO" id="GO:0006235">
    <property type="term" value="P:dTTP biosynthetic process"/>
    <property type="evidence" value="ECO:0007669"/>
    <property type="project" value="UniProtKB-UniRule"/>
</dbReference>
<protein>
    <recommendedName>
        <fullName evidence="3 11">Thymidylate kinase</fullName>
        <ecNumber evidence="2 11">2.7.4.9</ecNumber>
    </recommendedName>
    <alternativeName>
        <fullName evidence="11">dTMP kinase</fullName>
    </alternativeName>
</protein>
<evidence type="ECO:0000256" key="9">
    <source>
        <dbReference type="ARBA" id="ARBA00048743"/>
    </source>
</evidence>
<keyword evidence="8 11" id="KW-0067">ATP-binding</keyword>
<dbReference type="PANTHER" id="PTHR10344">
    <property type="entry name" value="THYMIDYLATE KINASE"/>
    <property type="match status" value="1"/>
</dbReference>
<dbReference type="PROSITE" id="PS01331">
    <property type="entry name" value="THYMIDYLATE_KINASE"/>
    <property type="match status" value="1"/>
</dbReference>
<feature type="binding site" evidence="11">
    <location>
        <begin position="7"/>
        <end position="14"/>
    </location>
    <ligand>
        <name>ATP</name>
        <dbReference type="ChEBI" id="CHEBI:30616"/>
    </ligand>
</feature>
<evidence type="ECO:0000256" key="5">
    <source>
        <dbReference type="ARBA" id="ARBA00022727"/>
    </source>
</evidence>
<dbReference type="Proteomes" id="UP000290909">
    <property type="component" value="Chromosome"/>
</dbReference>
<proteinExistence type="inferred from homology"/>
<dbReference type="EMBL" id="LR215050">
    <property type="protein sequence ID" value="VEU82942.1"/>
    <property type="molecule type" value="Genomic_DNA"/>
</dbReference>
<comment type="function">
    <text evidence="10 11">Phosphorylation of dTMP to form dTDP in both de novo and salvage pathways of dTTP synthesis.</text>
</comment>
<dbReference type="GO" id="GO:0005524">
    <property type="term" value="F:ATP binding"/>
    <property type="evidence" value="ECO:0007669"/>
    <property type="project" value="UniProtKB-UniRule"/>
</dbReference>
<comment type="catalytic activity">
    <reaction evidence="9 11">
        <text>dTMP + ATP = dTDP + ADP</text>
        <dbReference type="Rhea" id="RHEA:13517"/>
        <dbReference type="ChEBI" id="CHEBI:30616"/>
        <dbReference type="ChEBI" id="CHEBI:58369"/>
        <dbReference type="ChEBI" id="CHEBI:63528"/>
        <dbReference type="ChEBI" id="CHEBI:456216"/>
        <dbReference type="EC" id="2.7.4.9"/>
    </reaction>
</comment>
<dbReference type="CDD" id="cd01672">
    <property type="entry name" value="TMPK"/>
    <property type="match status" value="1"/>
</dbReference>
<evidence type="ECO:0000256" key="4">
    <source>
        <dbReference type="ARBA" id="ARBA00022679"/>
    </source>
</evidence>
<name>A0A449BKI0_9MOLU</name>
<dbReference type="Gene3D" id="3.40.50.300">
    <property type="entry name" value="P-loop containing nucleotide triphosphate hydrolases"/>
    <property type="match status" value="1"/>
</dbReference>
<evidence type="ECO:0000313" key="13">
    <source>
        <dbReference type="EMBL" id="VEU82942.1"/>
    </source>
</evidence>
<organism evidence="13 14">
    <name type="scientific">Acholeplasma hippikon</name>
    <dbReference type="NCBI Taxonomy" id="264636"/>
    <lineage>
        <taxon>Bacteria</taxon>
        <taxon>Bacillati</taxon>
        <taxon>Mycoplasmatota</taxon>
        <taxon>Mollicutes</taxon>
        <taxon>Acholeplasmatales</taxon>
        <taxon>Acholeplasmataceae</taxon>
        <taxon>Acholeplasma</taxon>
    </lineage>
</organism>
<dbReference type="InterPro" id="IPR018094">
    <property type="entry name" value="Thymidylate_kinase"/>
</dbReference>
<dbReference type="SUPFAM" id="SSF52540">
    <property type="entry name" value="P-loop containing nucleoside triphosphate hydrolases"/>
    <property type="match status" value="1"/>
</dbReference>
<evidence type="ECO:0000313" key="14">
    <source>
        <dbReference type="Proteomes" id="UP000290909"/>
    </source>
</evidence>
<evidence type="ECO:0000256" key="2">
    <source>
        <dbReference type="ARBA" id="ARBA00012980"/>
    </source>
</evidence>
<keyword evidence="5 11" id="KW-0545">Nucleotide biosynthesis</keyword>
<dbReference type="GO" id="GO:0004798">
    <property type="term" value="F:dTMP kinase activity"/>
    <property type="evidence" value="ECO:0007669"/>
    <property type="project" value="UniProtKB-UniRule"/>
</dbReference>
<dbReference type="PANTHER" id="PTHR10344:SF4">
    <property type="entry name" value="UMP-CMP KINASE 2, MITOCHONDRIAL"/>
    <property type="match status" value="1"/>
</dbReference>
<sequence>MFITFEGGEGTGKTTLIAMIKEYLINAGKEVVVTREPGGSKIAEKIRQVLLDNHNTEITPHTEALLFAASRAQHLDEVIIPNLDKIILCDRYIDSSMAYQAYGRDLGEEFVKSINTYALNYMPDLTFYIDLDPEVGISRVNKNRTDKKDRLDSEKFNFHIKVREGYLKLVCKDQDRVMKIDGNRSIEEIYKEILKVILERLWMILS</sequence>
<dbReference type="GO" id="GO:0005829">
    <property type="term" value="C:cytosol"/>
    <property type="evidence" value="ECO:0007669"/>
    <property type="project" value="TreeGrafter"/>
</dbReference>
<evidence type="ECO:0000256" key="1">
    <source>
        <dbReference type="ARBA" id="ARBA00009776"/>
    </source>
</evidence>
<dbReference type="FunFam" id="3.40.50.300:FF:000225">
    <property type="entry name" value="Thymidylate kinase"/>
    <property type="match status" value="1"/>
</dbReference>
<dbReference type="KEGG" id="ahk:NCTC10172_00970"/>
<evidence type="ECO:0000256" key="10">
    <source>
        <dbReference type="ARBA" id="ARBA00057735"/>
    </source>
</evidence>
<keyword evidence="6 11" id="KW-0547">Nucleotide-binding</keyword>
<evidence type="ECO:0000256" key="8">
    <source>
        <dbReference type="ARBA" id="ARBA00022840"/>
    </source>
</evidence>
<feature type="domain" description="Thymidylate kinase-like" evidence="12">
    <location>
        <begin position="5"/>
        <end position="193"/>
    </location>
</feature>
<evidence type="ECO:0000256" key="7">
    <source>
        <dbReference type="ARBA" id="ARBA00022777"/>
    </source>
</evidence>
<dbReference type="HAMAP" id="MF_00165">
    <property type="entry name" value="Thymidylate_kinase"/>
    <property type="match status" value="1"/>
</dbReference>
<dbReference type="InterPro" id="IPR018095">
    <property type="entry name" value="Thymidylate_kin_CS"/>
</dbReference>
<dbReference type="GO" id="GO:0006227">
    <property type="term" value="P:dUDP biosynthetic process"/>
    <property type="evidence" value="ECO:0007669"/>
    <property type="project" value="TreeGrafter"/>
</dbReference>
<dbReference type="InterPro" id="IPR039430">
    <property type="entry name" value="Thymidylate_kin-like_dom"/>
</dbReference>
<dbReference type="STRING" id="1408416.GCA_000702765_00407"/>
<dbReference type="InterPro" id="IPR027417">
    <property type="entry name" value="P-loop_NTPase"/>
</dbReference>
<evidence type="ECO:0000259" key="12">
    <source>
        <dbReference type="Pfam" id="PF02223"/>
    </source>
</evidence>
<evidence type="ECO:0000256" key="3">
    <source>
        <dbReference type="ARBA" id="ARBA00017144"/>
    </source>
</evidence>
<keyword evidence="4 11" id="KW-0808">Transferase</keyword>
<dbReference type="GO" id="GO:0006233">
    <property type="term" value="P:dTDP biosynthetic process"/>
    <property type="evidence" value="ECO:0007669"/>
    <property type="project" value="InterPro"/>
</dbReference>
<evidence type="ECO:0000256" key="6">
    <source>
        <dbReference type="ARBA" id="ARBA00022741"/>
    </source>
</evidence>
<accession>A0A449BKI0</accession>
<dbReference type="AlphaFoldDB" id="A0A449BKI0"/>
<keyword evidence="7 11" id="KW-0418">Kinase</keyword>